<evidence type="ECO:0000313" key="4">
    <source>
        <dbReference type="Proteomes" id="UP000542813"/>
    </source>
</evidence>
<evidence type="ECO:0000256" key="2">
    <source>
        <dbReference type="SAM" id="Phobius"/>
    </source>
</evidence>
<feature type="region of interest" description="Disordered" evidence="1">
    <location>
        <begin position="1"/>
        <end position="28"/>
    </location>
</feature>
<dbReference type="AlphaFoldDB" id="A0A7W9GSN4"/>
<evidence type="ECO:0000256" key="1">
    <source>
        <dbReference type="SAM" id="MobiDB-lite"/>
    </source>
</evidence>
<evidence type="ECO:0000313" key="3">
    <source>
        <dbReference type="EMBL" id="MBB5789317.1"/>
    </source>
</evidence>
<comment type="caution">
    <text evidence="3">The sequence shown here is derived from an EMBL/GenBank/DDBJ whole genome shotgun (WGS) entry which is preliminary data.</text>
</comment>
<dbReference type="EMBL" id="JACHMM010000001">
    <property type="protein sequence ID" value="MBB5789317.1"/>
    <property type="molecule type" value="Genomic_DNA"/>
</dbReference>
<keyword evidence="2" id="KW-1133">Transmembrane helix</keyword>
<reference evidence="3 4" key="1">
    <citation type="submission" date="2020-08" db="EMBL/GenBank/DDBJ databases">
        <title>Sequencing the genomes of 1000 actinobacteria strains.</title>
        <authorList>
            <person name="Klenk H.-P."/>
        </authorList>
    </citation>
    <scope>NUCLEOTIDE SEQUENCE [LARGE SCALE GENOMIC DNA]</scope>
    <source>
        <strain evidence="3 4">DSM 102122</strain>
    </source>
</reference>
<gene>
    <name evidence="3" type="ORF">HD601_003892</name>
</gene>
<name>A0A7W9GSN4_9ACTN</name>
<feature type="transmembrane region" description="Helical" evidence="2">
    <location>
        <begin position="32"/>
        <end position="51"/>
    </location>
</feature>
<keyword evidence="2" id="KW-0812">Transmembrane</keyword>
<keyword evidence="2" id="KW-0472">Membrane</keyword>
<dbReference type="RefSeq" id="WP_184824605.1">
    <property type="nucleotide sequence ID" value="NZ_JACHMM010000001.1"/>
</dbReference>
<protein>
    <submittedName>
        <fullName evidence="3">Uncharacterized protein</fullName>
    </submittedName>
</protein>
<dbReference type="Proteomes" id="UP000542813">
    <property type="component" value="Unassembled WGS sequence"/>
</dbReference>
<organism evidence="3 4">
    <name type="scientific">Jiangella mangrovi</name>
    <dbReference type="NCBI Taxonomy" id="1524084"/>
    <lineage>
        <taxon>Bacteria</taxon>
        <taxon>Bacillati</taxon>
        <taxon>Actinomycetota</taxon>
        <taxon>Actinomycetes</taxon>
        <taxon>Jiangellales</taxon>
        <taxon>Jiangellaceae</taxon>
        <taxon>Jiangella</taxon>
    </lineage>
</organism>
<accession>A0A7W9GSN4</accession>
<sequence>MTAAHDEPFHLGVVGESPSSEPPPAPGGGGHWRWVALAAAVAVGAVLGLVVSDARHDAAELTEIRVVAGGLDAFTMSTPDEPVSIGVHLLNAGEREIEILGFGADGLTIVPDSADPEPVTAPPGEWVTIQQDGLVPDCAADPPARLQVRIRDAGGEQRVVEAAELPGYGPASQLWATCTYGPQVTLMEPEVVTAGPTSLLTDFPMDNYGADEAELQVVGVESPGLRVEAAGLPVTVPPGEGVTVGLTWTVSSCAEARQFSDVNLTYTFGESADRRDNPFSYVPVSGRARAELVLLVDRVCESEE</sequence>
<keyword evidence="4" id="KW-1185">Reference proteome</keyword>
<proteinExistence type="predicted"/>